<name>A0A9W6WFZ4_CANBO</name>
<evidence type="ECO:0000313" key="2">
    <source>
        <dbReference type="EMBL" id="GME67751.1"/>
    </source>
</evidence>
<dbReference type="InterPro" id="IPR018870">
    <property type="entry name" value="Tti2"/>
</dbReference>
<dbReference type="GO" id="GO:0110078">
    <property type="term" value="C:TTT Hsp90 cochaperone complex"/>
    <property type="evidence" value="ECO:0007669"/>
    <property type="project" value="InterPro"/>
</dbReference>
<dbReference type="Proteomes" id="UP001165120">
    <property type="component" value="Unassembled WGS sequence"/>
</dbReference>
<organism evidence="2 3">
    <name type="scientific">Candida boidinii</name>
    <name type="common">Yeast</name>
    <dbReference type="NCBI Taxonomy" id="5477"/>
    <lineage>
        <taxon>Eukaryota</taxon>
        <taxon>Fungi</taxon>
        <taxon>Dikarya</taxon>
        <taxon>Ascomycota</taxon>
        <taxon>Saccharomycotina</taxon>
        <taxon>Pichiomycetes</taxon>
        <taxon>Pichiales</taxon>
        <taxon>Pichiaceae</taxon>
        <taxon>Ogataea</taxon>
        <taxon>Ogataea/Candida clade</taxon>
    </lineage>
</organism>
<comment type="caution">
    <text evidence="2">The sequence shown here is derived from an EMBL/GenBank/DDBJ whole genome shotgun (WGS) entry which is preliminary data.</text>
</comment>
<comment type="similarity">
    <text evidence="1">Belongs to the TTI2 family.</text>
</comment>
<sequence>MAQLQQIQTELESLVNDVYDNDPIEISSQYHKDKITEAYTDYLENLGDTESLGQIIISEVGSNSNKVPLVCTLLEYFFEFSDDTGSNVICKELHSVDKQALLDGLIKGISLPSFDWIWGHPEDGIVSEEDTIEYNVADLRFQLSWTQNAYYKLRALKALLTKKCDSDSAENSIRIVHYLSSFTDEDAPWSNRKLKRVADELIQYILQKLDIKSDFLEDIREKDEINSRFCGESMNIELSVVVILIKNYLEPKILELSKLGGSLNTNKITRSGYSNMNKMESNYKTSNKLLGNNYSKSFSIYDDWKKSNIYLISLVNFIFAKLSKNKKMNSLNLIETYWFVLLPSILNFLDDSNGLIKAFSCKTLNNLINVIEQGINDDKKNSFITIEEYFKLKGEFGIDKGSKNIIVRTKVGEIFETSLLPSLLSMPKSFTVAKSSKILPIVYKTLINVYKINISNYDTLIEKLISVMNQYLIPSIIKVKDEIIILNQLLIILRDLFLPILGISVLLIMNKLVPLLLDNLIDPYVIFNEEGIMLILSCLEGMLLKTSERFKSNANTPGSYNYNYDILAGILLVWKRLKRNKTNFKNEVEIKYRIMDILSILKNNHATNESVDKFSSDLKMVLSKEDVFADLML</sequence>
<dbReference type="Pfam" id="PF10521">
    <property type="entry name" value="Tti2"/>
    <property type="match status" value="1"/>
</dbReference>
<dbReference type="AlphaFoldDB" id="A0A9W6WFZ4"/>
<reference evidence="2" key="1">
    <citation type="submission" date="2023-04" db="EMBL/GenBank/DDBJ databases">
        <title>Candida boidinii NBRC 10035.</title>
        <authorList>
            <person name="Ichikawa N."/>
            <person name="Sato H."/>
            <person name="Tonouchi N."/>
        </authorList>
    </citation>
    <scope>NUCLEOTIDE SEQUENCE</scope>
    <source>
        <strain evidence="2">NBRC 10035</strain>
    </source>
</reference>
<dbReference type="InterPro" id="IPR016024">
    <property type="entry name" value="ARM-type_fold"/>
</dbReference>
<dbReference type="EMBL" id="BSXN01000243">
    <property type="protein sequence ID" value="GME67751.1"/>
    <property type="molecule type" value="Genomic_DNA"/>
</dbReference>
<keyword evidence="3" id="KW-1185">Reference proteome</keyword>
<evidence type="ECO:0000313" key="3">
    <source>
        <dbReference type="Proteomes" id="UP001165120"/>
    </source>
</evidence>
<gene>
    <name evidence="2" type="ORF">Cboi02_000112200</name>
</gene>
<proteinExistence type="inferred from homology"/>
<dbReference type="SUPFAM" id="SSF48371">
    <property type="entry name" value="ARM repeat"/>
    <property type="match status" value="1"/>
</dbReference>
<evidence type="ECO:0000256" key="1">
    <source>
        <dbReference type="ARBA" id="ARBA00034736"/>
    </source>
</evidence>
<accession>A0A9W6WFZ4</accession>
<protein>
    <submittedName>
        <fullName evidence="2">Unnamed protein product</fullName>
    </submittedName>
</protein>